<sequence>MASAQPKKGYLSLVVFIFVVSCATAEIVTFENCGSKSYPVSIDIHSCAEAPCIILNGTQENVTLTFLASYTSSSLADEANLRIKTAKVPVDVIPEPCGSGSSITCPMEASDTPYEFNSTLLIPTDAAPVDAYLELKLLDYIGEIMVCYRVGVRIFREYPS</sequence>
<dbReference type="Gene3D" id="2.60.40.770">
    <property type="match status" value="1"/>
</dbReference>
<organism evidence="3 4">
    <name type="scientific">Diploptera punctata</name>
    <name type="common">Pacific beetle cockroach</name>
    <dbReference type="NCBI Taxonomy" id="6984"/>
    <lineage>
        <taxon>Eukaryota</taxon>
        <taxon>Metazoa</taxon>
        <taxon>Ecdysozoa</taxon>
        <taxon>Arthropoda</taxon>
        <taxon>Hexapoda</taxon>
        <taxon>Insecta</taxon>
        <taxon>Pterygota</taxon>
        <taxon>Neoptera</taxon>
        <taxon>Polyneoptera</taxon>
        <taxon>Dictyoptera</taxon>
        <taxon>Blattodea</taxon>
        <taxon>Blaberoidea</taxon>
        <taxon>Blaberidae</taxon>
        <taxon>Diplopterinae</taxon>
        <taxon>Diploptera</taxon>
    </lineage>
</organism>
<evidence type="ECO:0000313" key="4">
    <source>
        <dbReference type="Proteomes" id="UP001233999"/>
    </source>
</evidence>
<comment type="caution">
    <text evidence="3">The sequence shown here is derived from an EMBL/GenBank/DDBJ whole genome shotgun (WGS) entry which is preliminary data.</text>
</comment>
<dbReference type="InterPro" id="IPR014756">
    <property type="entry name" value="Ig_E-set"/>
</dbReference>
<dbReference type="AlphaFoldDB" id="A0AAD8EDZ6"/>
<keyword evidence="4" id="KW-1185">Reference proteome</keyword>
<evidence type="ECO:0000313" key="3">
    <source>
        <dbReference type="EMBL" id="KAJ9586364.1"/>
    </source>
</evidence>
<evidence type="ECO:0000256" key="1">
    <source>
        <dbReference type="SAM" id="SignalP"/>
    </source>
</evidence>
<dbReference type="InterPro" id="IPR003172">
    <property type="entry name" value="ML_dom"/>
</dbReference>
<keyword evidence="1" id="KW-0732">Signal</keyword>
<dbReference type="PROSITE" id="PS51257">
    <property type="entry name" value="PROKAR_LIPOPROTEIN"/>
    <property type="match status" value="1"/>
</dbReference>
<feature type="domain" description="MD-2-related lipid-recognition" evidence="2">
    <location>
        <begin position="30"/>
        <end position="152"/>
    </location>
</feature>
<name>A0AAD8EDZ6_DIPPU</name>
<proteinExistence type="predicted"/>
<dbReference type="SUPFAM" id="SSF81296">
    <property type="entry name" value="E set domains"/>
    <property type="match status" value="1"/>
</dbReference>
<dbReference type="Proteomes" id="UP001233999">
    <property type="component" value="Unassembled WGS sequence"/>
</dbReference>
<feature type="chain" id="PRO_5042220262" description="MD-2-related lipid-recognition domain-containing protein" evidence="1">
    <location>
        <begin position="26"/>
        <end position="160"/>
    </location>
</feature>
<protein>
    <recommendedName>
        <fullName evidence="2">MD-2-related lipid-recognition domain-containing protein</fullName>
    </recommendedName>
</protein>
<dbReference type="Pfam" id="PF02221">
    <property type="entry name" value="E1_DerP2_DerF2"/>
    <property type="match status" value="1"/>
</dbReference>
<dbReference type="EMBL" id="JASPKZ010007169">
    <property type="protein sequence ID" value="KAJ9586364.1"/>
    <property type="molecule type" value="Genomic_DNA"/>
</dbReference>
<evidence type="ECO:0000259" key="2">
    <source>
        <dbReference type="SMART" id="SM00737"/>
    </source>
</evidence>
<reference evidence="3" key="2">
    <citation type="submission" date="2023-05" db="EMBL/GenBank/DDBJ databases">
        <authorList>
            <person name="Fouks B."/>
        </authorList>
    </citation>
    <scope>NUCLEOTIDE SEQUENCE</scope>
    <source>
        <strain evidence="3">Stay&amp;Tobe</strain>
        <tissue evidence="3">Testes</tissue>
    </source>
</reference>
<accession>A0AAD8EDZ6</accession>
<reference evidence="3" key="1">
    <citation type="journal article" date="2023" name="IScience">
        <title>Live-bearing cockroach genome reveals convergent evolutionary mechanisms linked to viviparity in insects and beyond.</title>
        <authorList>
            <person name="Fouks B."/>
            <person name="Harrison M.C."/>
            <person name="Mikhailova A.A."/>
            <person name="Marchal E."/>
            <person name="English S."/>
            <person name="Carruthers M."/>
            <person name="Jennings E.C."/>
            <person name="Chiamaka E.L."/>
            <person name="Frigard R.A."/>
            <person name="Pippel M."/>
            <person name="Attardo G.M."/>
            <person name="Benoit J.B."/>
            <person name="Bornberg-Bauer E."/>
            <person name="Tobe S.S."/>
        </authorList>
    </citation>
    <scope>NUCLEOTIDE SEQUENCE</scope>
    <source>
        <strain evidence="3">Stay&amp;Tobe</strain>
    </source>
</reference>
<dbReference type="SMART" id="SM00737">
    <property type="entry name" value="ML"/>
    <property type="match status" value="1"/>
</dbReference>
<feature type="signal peptide" evidence="1">
    <location>
        <begin position="1"/>
        <end position="25"/>
    </location>
</feature>
<gene>
    <name evidence="3" type="ORF">L9F63_019986</name>
</gene>